<name>A0A699QA11_TANCI</name>
<comment type="caution">
    <text evidence="2">The sequence shown here is derived from an EMBL/GenBank/DDBJ whole genome shotgun (WGS) entry which is preliminary data.</text>
</comment>
<protein>
    <submittedName>
        <fullName evidence="2">Uncharacterized protein</fullName>
    </submittedName>
</protein>
<gene>
    <name evidence="2" type="ORF">Tci_834291</name>
</gene>
<evidence type="ECO:0000256" key="1">
    <source>
        <dbReference type="SAM" id="MobiDB-lite"/>
    </source>
</evidence>
<reference evidence="2" key="1">
    <citation type="journal article" date="2019" name="Sci. Rep.">
        <title>Draft genome of Tanacetum cinerariifolium, the natural source of mosquito coil.</title>
        <authorList>
            <person name="Yamashiro T."/>
            <person name="Shiraishi A."/>
            <person name="Satake H."/>
            <person name="Nakayama K."/>
        </authorList>
    </citation>
    <scope>NUCLEOTIDE SEQUENCE</scope>
</reference>
<proteinExistence type="predicted"/>
<sequence length="195" mass="22503">HQRRRDRRSDDAQHAPGPRLGDHRSHRAGKCQGPVPHSGVHLRLRYQKPRRQGAGRNRRHARARRENAHRRRRHHQRPGRAAAGHAVCHRVWDVFRQPLRGARASRPACPQRRGDELSPRYQGFAGVRRGNHYRPRHSAGPGGWRARAHPARIEQARHGNHPLVEIARRCEGDGRGSPAPPAIHRRAHRRLRHKL</sequence>
<feature type="non-terminal residue" evidence="2">
    <location>
        <position position="1"/>
    </location>
</feature>
<organism evidence="2">
    <name type="scientific">Tanacetum cinerariifolium</name>
    <name type="common">Dalmatian daisy</name>
    <name type="synonym">Chrysanthemum cinerariifolium</name>
    <dbReference type="NCBI Taxonomy" id="118510"/>
    <lineage>
        <taxon>Eukaryota</taxon>
        <taxon>Viridiplantae</taxon>
        <taxon>Streptophyta</taxon>
        <taxon>Embryophyta</taxon>
        <taxon>Tracheophyta</taxon>
        <taxon>Spermatophyta</taxon>
        <taxon>Magnoliopsida</taxon>
        <taxon>eudicotyledons</taxon>
        <taxon>Gunneridae</taxon>
        <taxon>Pentapetalae</taxon>
        <taxon>asterids</taxon>
        <taxon>campanulids</taxon>
        <taxon>Asterales</taxon>
        <taxon>Asteraceae</taxon>
        <taxon>Asteroideae</taxon>
        <taxon>Anthemideae</taxon>
        <taxon>Anthemidinae</taxon>
        <taxon>Tanacetum</taxon>
    </lineage>
</organism>
<dbReference type="AlphaFoldDB" id="A0A699QA11"/>
<evidence type="ECO:0000313" key="2">
    <source>
        <dbReference type="EMBL" id="GFC62321.1"/>
    </source>
</evidence>
<feature type="compositionally biased region" description="Basic residues" evidence="1">
    <location>
        <begin position="40"/>
        <end position="78"/>
    </location>
</feature>
<accession>A0A699QA11</accession>
<feature type="region of interest" description="Disordered" evidence="1">
    <location>
        <begin position="1"/>
        <end position="84"/>
    </location>
</feature>
<dbReference type="EMBL" id="BKCJ010993442">
    <property type="protein sequence ID" value="GFC62321.1"/>
    <property type="molecule type" value="Genomic_DNA"/>
</dbReference>